<dbReference type="Pfam" id="PF16859">
    <property type="entry name" value="TetR_C_11"/>
    <property type="match status" value="1"/>
</dbReference>
<dbReference type="InterPro" id="IPR050109">
    <property type="entry name" value="HTH-type_TetR-like_transc_reg"/>
</dbReference>
<evidence type="ECO:0000256" key="5">
    <source>
        <dbReference type="SAM" id="MobiDB-lite"/>
    </source>
</evidence>
<dbReference type="PANTHER" id="PTHR30055">
    <property type="entry name" value="HTH-TYPE TRANSCRIPTIONAL REGULATOR RUTR"/>
    <property type="match status" value="1"/>
</dbReference>
<name>A0A7J5BP36_9MICO</name>
<dbReference type="Proteomes" id="UP000467240">
    <property type="component" value="Unassembled WGS sequence"/>
</dbReference>
<keyword evidence="8" id="KW-1185">Reference proteome</keyword>
<dbReference type="OrthoDB" id="9796019at2"/>
<evidence type="ECO:0000256" key="2">
    <source>
        <dbReference type="ARBA" id="ARBA00023125"/>
    </source>
</evidence>
<evidence type="ECO:0000256" key="4">
    <source>
        <dbReference type="PROSITE-ProRule" id="PRU00335"/>
    </source>
</evidence>
<protein>
    <submittedName>
        <fullName evidence="7">TetR/AcrR family transcriptional regulator</fullName>
    </submittedName>
</protein>
<dbReference type="InterPro" id="IPR011075">
    <property type="entry name" value="TetR_C"/>
</dbReference>
<dbReference type="PROSITE" id="PS01081">
    <property type="entry name" value="HTH_TETR_1"/>
    <property type="match status" value="1"/>
</dbReference>
<dbReference type="RefSeq" id="WP_158041448.1">
    <property type="nucleotide sequence ID" value="NZ_JACCFV010000001.1"/>
</dbReference>
<evidence type="ECO:0000256" key="3">
    <source>
        <dbReference type="ARBA" id="ARBA00023163"/>
    </source>
</evidence>
<dbReference type="Gene3D" id="1.10.357.10">
    <property type="entry name" value="Tetracycline Repressor, domain 2"/>
    <property type="match status" value="1"/>
</dbReference>
<dbReference type="PANTHER" id="PTHR30055:SF148">
    <property type="entry name" value="TETR-FAMILY TRANSCRIPTIONAL REGULATOR"/>
    <property type="match status" value="1"/>
</dbReference>
<comment type="caution">
    <text evidence="7">The sequence shown here is derived from an EMBL/GenBank/DDBJ whole genome shotgun (WGS) entry which is preliminary data.</text>
</comment>
<dbReference type="Pfam" id="PF00440">
    <property type="entry name" value="TetR_N"/>
    <property type="match status" value="1"/>
</dbReference>
<dbReference type="SUPFAM" id="SSF46689">
    <property type="entry name" value="Homeodomain-like"/>
    <property type="match status" value="1"/>
</dbReference>
<gene>
    <name evidence="7" type="ORF">F8O01_13305</name>
</gene>
<dbReference type="Gene3D" id="1.10.10.60">
    <property type="entry name" value="Homeodomain-like"/>
    <property type="match status" value="1"/>
</dbReference>
<dbReference type="SUPFAM" id="SSF48498">
    <property type="entry name" value="Tetracyclin repressor-like, C-terminal domain"/>
    <property type="match status" value="1"/>
</dbReference>
<proteinExistence type="predicted"/>
<dbReference type="EMBL" id="WBJZ01000018">
    <property type="protein sequence ID" value="KAB1654532.1"/>
    <property type="molecule type" value="Genomic_DNA"/>
</dbReference>
<dbReference type="GO" id="GO:0003700">
    <property type="term" value="F:DNA-binding transcription factor activity"/>
    <property type="evidence" value="ECO:0007669"/>
    <property type="project" value="TreeGrafter"/>
</dbReference>
<dbReference type="InterPro" id="IPR036271">
    <property type="entry name" value="Tet_transcr_reg_TetR-rel_C_sf"/>
</dbReference>
<feature type="DNA-binding region" description="H-T-H motif" evidence="4">
    <location>
        <begin position="39"/>
        <end position="58"/>
    </location>
</feature>
<dbReference type="InterPro" id="IPR001647">
    <property type="entry name" value="HTH_TetR"/>
</dbReference>
<accession>A0A7J5BP36</accession>
<evidence type="ECO:0000259" key="6">
    <source>
        <dbReference type="PROSITE" id="PS50977"/>
    </source>
</evidence>
<dbReference type="InterPro" id="IPR023772">
    <property type="entry name" value="DNA-bd_HTH_TetR-type_CS"/>
</dbReference>
<keyword evidence="2 4" id="KW-0238">DNA-binding</keyword>
<evidence type="ECO:0000256" key="1">
    <source>
        <dbReference type="ARBA" id="ARBA00023015"/>
    </source>
</evidence>
<evidence type="ECO:0000313" key="7">
    <source>
        <dbReference type="EMBL" id="KAB1654532.1"/>
    </source>
</evidence>
<feature type="region of interest" description="Disordered" evidence="5">
    <location>
        <begin position="174"/>
        <end position="220"/>
    </location>
</feature>
<dbReference type="PRINTS" id="PR00455">
    <property type="entry name" value="HTHTETR"/>
</dbReference>
<keyword evidence="1" id="KW-0805">Transcription regulation</keyword>
<evidence type="ECO:0000313" key="8">
    <source>
        <dbReference type="Proteomes" id="UP000467240"/>
    </source>
</evidence>
<dbReference type="AlphaFoldDB" id="A0A7J5BP36"/>
<feature type="domain" description="HTH tetR-type" evidence="6">
    <location>
        <begin position="16"/>
        <end position="76"/>
    </location>
</feature>
<dbReference type="PROSITE" id="PS50977">
    <property type="entry name" value="HTH_TETR_2"/>
    <property type="match status" value="1"/>
</dbReference>
<reference evidence="7 8" key="1">
    <citation type="submission" date="2019-09" db="EMBL/GenBank/DDBJ databases">
        <title>Phylogeny of genus Pseudoclavibacter and closely related genus.</title>
        <authorList>
            <person name="Li Y."/>
        </authorList>
    </citation>
    <scope>NUCLEOTIDE SEQUENCE [LARGE SCALE GENOMIC DNA]</scope>
    <source>
        <strain evidence="7 8">DSM 23821</strain>
    </source>
</reference>
<sequence length="247" mass="25869">MPPESPRRSVGRPADERLGPVILAATLDLLDELGYARLTTAEVARRAGVSTATIYRRWDSKRVLVLAAAQQLADAADDPVDTGSLVGDLERLRRDKQRIFTPRIARTLLVLMGEALHDAELAEVIRAGVHEPTEQHVREVLERAVARGERPPRSDAATVTRLVLGAVLADATTARDAPANASDEAPNVSGPTNAPRPTKAPGSTNTPGPTNGTRSATALDALFDLIADEAAPGADAATPVPGVAPGA</sequence>
<dbReference type="InterPro" id="IPR009057">
    <property type="entry name" value="Homeodomain-like_sf"/>
</dbReference>
<organism evidence="7 8">
    <name type="scientific">Pseudoclavibacter chungangensis</name>
    <dbReference type="NCBI Taxonomy" id="587635"/>
    <lineage>
        <taxon>Bacteria</taxon>
        <taxon>Bacillati</taxon>
        <taxon>Actinomycetota</taxon>
        <taxon>Actinomycetes</taxon>
        <taxon>Micrococcales</taxon>
        <taxon>Microbacteriaceae</taxon>
        <taxon>Pseudoclavibacter</taxon>
    </lineage>
</organism>
<feature type="compositionally biased region" description="Low complexity" evidence="5">
    <location>
        <begin position="204"/>
        <end position="213"/>
    </location>
</feature>
<keyword evidence="3" id="KW-0804">Transcription</keyword>
<dbReference type="GO" id="GO:0000976">
    <property type="term" value="F:transcription cis-regulatory region binding"/>
    <property type="evidence" value="ECO:0007669"/>
    <property type="project" value="TreeGrafter"/>
</dbReference>